<dbReference type="PROSITE" id="PS50192">
    <property type="entry name" value="T_SNARE"/>
    <property type="match status" value="1"/>
</dbReference>
<keyword evidence="5" id="KW-0812">Transmembrane</keyword>
<dbReference type="SUPFAM" id="SSF47661">
    <property type="entry name" value="t-snare proteins"/>
    <property type="match status" value="1"/>
</dbReference>
<evidence type="ECO:0000256" key="1">
    <source>
        <dbReference type="ARBA" id="ARBA00009063"/>
    </source>
</evidence>
<dbReference type="GO" id="GO:0031201">
    <property type="term" value="C:SNARE complex"/>
    <property type="evidence" value="ECO:0007669"/>
    <property type="project" value="TreeGrafter"/>
</dbReference>
<keyword evidence="3" id="KW-0175">Coiled coil</keyword>
<keyword evidence="5" id="KW-1133">Transmembrane helix</keyword>
<keyword evidence="5" id="KW-0472">Membrane</keyword>
<dbReference type="EMBL" id="AZBU02000004">
    <property type="protein sequence ID" value="TKR83252.1"/>
    <property type="molecule type" value="Genomic_DNA"/>
</dbReference>
<dbReference type="SMART" id="SM00397">
    <property type="entry name" value="t_SNARE"/>
    <property type="match status" value="1"/>
</dbReference>
<feature type="region of interest" description="Disordered" evidence="4">
    <location>
        <begin position="1"/>
        <end position="27"/>
    </location>
</feature>
<feature type="coiled-coil region" evidence="3">
    <location>
        <begin position="47"/>
        <end position="74"/>
    </location>
</feature>
<dbReference type="GO" id="GO:0048278">
    <property type="term" value="P:vesicle docking"/>
    <property type="evidence" value="ECO:0007669"/>
    <property type="project" value="TreeGrafter"/>
</dbReference>
<evidence type="ECO:0000256" key="5">
    <source>
        <dbReference type="SAM" id="Phobius"/>
    </source>
</evidence>
<accession>A0A4U5NKH6</accession>
<dbReference type="OrthoDB" id="10255013at2759"/>
<dbReference type="InterPro" id="IPR045242">
    <property type="entry name" value="Syntaxin"/>
</dbReference>
<dbReference type="InterPro" id="IPR010989">
    <property type="entry name" value="SNARE"/>
</dbReference>
<evidence type="ECO:0000256" key="4">
    <source>
        <dbReference type="SAM" id="MobiDB-lite"/>
    </source>
</evidence>
<evidence type="ECO:0000313" key="7">
    <source>
        <dbReference type="EMBL" id="TKR83252.1"/>
    </source>
</evidence>
<sequence length="302" mass="34688">MPTRDRTEEFRRGSLEPTMGSNFLAPPGRSLRPSISVQSTDVLLSEVDRVLMAMDQLSEQVKKLKVKQEHILEAVLVIPRDKLEMENLISDIKRQTQELRPHIIKLKAEISRDKAEEGYRRSKDIRRKQYDYIKTKFGALIEELRNAEVHHKEKVMERARRQLEVAGNHLSPSEISRILDFQGSDLFYRKTSLLSVASKIALEDASDRCNEILHLEKYIAELNELFIDIQGMVSNQGDLVDAVQINVENAQENVNDGNRQVDEARKYKWSALKKKYCCYAMIGAVILAVIIVVVVFVVLKKI</sequence>
<dbReference type="GO" id="GO:0000149">
    <property type="term" value="F:SNARE binding"/>
    <property type="evidence" value="ECO:0007669"/>
    <property type="project" value="TreeGrafter"/>
</dbReference>
<feature type="transmembrane region" description="Helical" evidence="5">
    <location>
        <begin position="276"/>
        <end position="299"/>
    </location>
</feature>
<feature type="compositionally biased region" description="Basic and acidic residues" evidence="4">
    <location>
        <begin position="1"/>
        <end position="14"/>
    </location>
</feature>
<dbReference type="PANTHER" id="PTHR19957:SF113">
    <property type="entry name" value="SYNTAXIN-2-RELATED"/>
    <property type="match status" value="1"/>
</dbReference>
<evidence type="ECO:0000256" key="2">
    <source>
        <dbReference type="ARBA" id="ARBA00022775"/>
    </source>
</evidence>
<dbReference type="AlphaFoldDB" id="A0A4U5NKH6"/>
<dbReference type="GO" id="GO:0005484">
    <property type="term" value="F:SNAP receptor activity"/>
    <property type="evidence" value="ECO:0007669"/>
    <property type="project" value="TreeGrafter"/>
</dbReference>
<dbReference type="GO" id="GO:0006906">
    <property type="term" value="P:vesicle fusion"/>
    <property type="evidence" value="ECO:0007669"/>
    <property type="project" value="TreeGrafter"/>
</dbReference>
<feature type="coiled-coil region" evidence="3">
    <location>
        <begin position="240"/>
        <end position="267"/>
    </location>
</feature>
<protein>
    <recommendedName>
        <fullName evidence="6">t-SNARE coiled-coil homology domain-containing protein</fullName>
    </recommendedName>
</protein>
<dbReference type="GO" id="GO:0012505">
    <property type="term" value="C:endomembrane system"/>
    <property type="evidence" value="ECO:0007669"/>
    <property type="project" value="TreeGrafter"/>
</dbReference>
<dbReference type="GO" id="GO:0005886">
    <property type="term" value="C:plasma membrane"/>
    <property type="evidence" value="ECO:0007669"/>
    <property type="project" value="TreeGrafter"/>
</dbReference>
<dbReference type="Gene3D" id="1.20.58.70">
    <property type="match status" value="1"/>
</dbReference>
<keyword evidence="8" id="KW-1185">Reference proteome</keyword>
<comment type="similarity">
    <text evidence="1">Belongs to the syntaxin family.</text>
</comment>
<dbReference type="InterPro" id="IPR000727">
    <property type="entry name" value="T_SNARE_dom"/>
</dbReference>
<dbReference type="CDD" id="cd15848">
    <property type="entry name" value="SNARE_syntaxin1-like"/>
    <property type="match status" value="1"/>
</dbReference>
<organism evidence="7 8">
    <name type="scientific">Steinernema carpocapsae</name>
    <name type="common">Entomopathogenic nematode</name>
    <dbReference type="NCBI Taxonomy" id="34508"/>
    <lineage>
        <taxon>Eukaryota</taxon>
        <taxon>Metazoa</taxon>
        <taxon>Ecdysozoa</taxon>
        <taxon>Nematoda</taxon>
        <taxon>Chromadorea</taxon>
        <taxon>Rhabditida</taxon>
        <taxon>Tylenchina</taxon>
        <taxon>Panagrolaimomorpha</taxon>
        <taxon>Strongyloidoidea</taxon>
        <taxon>Steinernematidae</taxon>
        <taxon>Steinernema</taxon>
    </lineage>
</organism>
<name>A0A4U5NKH6_STECR</name>
<proteinExistence type="inferred from homology"/>
<dbReference type="PANTHER" id="PTHR19957">
    <property type="entry name" value="SYNTAXIN"/>
    <property type="match status" value="1"/>
</dbReference>
<dbReference type="InterPro" id="IPR006011">
    <property type="entry name" value="Syntaxin_N"/>
</dbReference>
<gene>
    <name evidence="7" type="ORF">L596_016874</name>
</gene>
<dbReference type="Proteomes" id="UP000298663">
    <property type="component" value="Unassembled WGS sequence"/>
</dbReference>
<dbReference type="GO" id="GO:0006887">
    <property type="term" value="P:exocytosis"/>
    <property type="evidence" value="ECO:0007669"/>
    <property type="project" value="TreeGrafter"/>
</dbReference>
<dbReference type="Pfam" id="PF00804">
    <property type="entry name" value="Syntaxin"/>
    <property type="match status" value="1"/>
</dbReference>
<dbReference type="Gene3D" id="1.20.5.110">
    <property type="match status" value="1"/>
</dbReference>
<keyword evidence="2" id="KW-0813">Transport</keyword>
<keyword evidence="2" id="KW-0532">Neurotransmitter transport</keyword>
<evidence type="ECO:0000256" key="3">
    <source>
        <dbReference type="SAM" id="Coils"/>
    </source>
</evidence>
<evidence type="ECO:0000259" key="6">
    <source>
        <dbReference type="PROSITE" id="PS50192"/>
    </source>
</evidence>
<feature type="domain" description="T-SNARE coiled-coil homology" evidence="6">
    <location>
        <begin position="202"/>
        <end position="264"/>
    </location>
</feature>
<dbReference type="STRING" id="34508.A0A4U5NKH6"/>
<evidence type="ECO:0000313" key="8">
    <source>
        <dbReference type="Proteomes" id="UP000298663"/>
    </source>
</evidence>
<reference evidence="7 8" key="1">
    <citation type="journal article" date="2015" name="Genome Biol.">
        <title>Comparative genomics of Steinernema reveals deeply conserved gene regulatory networks.</title>
        <authorList>
            <person name="Dillman A.R."/>
            <person name="Macchietto M."/>
            <person name="Porter C.F."/>
            <person name="Rogers A."/>
            <person name="Williams B."/>
            <person name="Antoshechkin I."/>
            <person name="Lee M.M."/>
            <person name="Goodwin Z."/>
            <person name="Lu X."/>
            <person name="Lewis E.E."/>
            <person name="Goodrich-Blair H."/>
            <person name="Stock S.P."/>
            <person name="Adams B.J."/>
            <person name="Sternberg P.W."/>
            <person name="Mortazavi A."/>
        </authorList>
    </citation>
    <scope>NUCLEOTIDE SEQUENCE [LARGE SCALE GENOMIC DNA]</scope>
    <source>
        <strain evidence="7 8">ALL</strain>
    </source>
</reference>
<dbReference type="GO" id="GO:0006836">
    <property type="term" value="P:neurotransmitter transport"/>
    <property type="evidence" value="ECO:0007669"/>
    <property type="project" value="UniProtKB-KW"/>
</dbReference>
<dbReference type="GO" id="GO:0006886">
    <property type="term" value="P:intracellular protein transport"/>
    <property type="evidence" value="ECO:0007669"/>
    <property type="project" value="TreeGrafter"/>
</dbReference>
<comment type="caution">
    <text evidence="7">The sequence shown here is derived from an EMBL/GenBank/DDBJ whole genome shotgun (WGS) entry which is preliminary data.</text>
</comment>
<reference evidence="7 8" key="2">
    <citation type="journal article" date="2019" name="G3 (Bethesda)">
        <title>Hybrid Assembly of the Genome of the Entomopathogenic Nematode Steinernema carpocapsae Identifies the X-Chromosome.</title>
        <authorList>
            <person name="Serra L."/>
            <person name="Macchietto M."/>
            <person name="Macias-Munoz A."/>
            <person name="McGill C.J."/>
            <person name="Rodriguez I.M."/>
            <person name="Rodriguez B."/>
            <person name="Murad R."/>
            <person name="Mortazavi A."/>
        </authorList>
    </citation>
    <scope>NUCLEOTIDE SEQUENCE [LARGE SCALE GENOMIC DNA]</scope>
    <source>
        <strain evidence="7 8">ALL</strain>
    </source>
</reference>